<evidence type="ECO:0000313" key="8">
    <source>
        <dbReference type="EMBL" id="GGA73482.1"/>
    </source>
</evidence>
<feature type="transmembrane region" description="Helical" evidence="6">
    <location>
        <begin position="269"/>
        <end position="285"/>
    </location>
</feature>
<dbReference type="Gene3D" id="1.10.3730.20">
    <property type="match status" value="1"/>
</dbReference>
<feature type="transmembrane region" description="Helical" evidence="6">
    <location>
        <begin position="153"/>
        <end position="172"/>
    </location>
</feature>
<gene>
    <name evidence="8" type="ORF">GCM10011369_14040</name>
</gene>
<dbReference type="InterPro" id="IPR037185">
    <property type="entry name" value="EmrE-like"/>
</dbReference>
<reference evidence="9" key="1">
    <citation type="journal article" date="2019" name="Int. J. Syst. Evol. Microbiol.">
        <title>The Global Catalogue of Microorganisms (GCM) 10K type strain sequencing project: providing services to taxonomists for standard genome sequencing and annotation.</title>
        <authorList>
            <consortium name="The Broad Institute Genomics Platform"/>
            <consortium name="The Broad Institute Genome Sequencing Center for Infectious Disease"/>
            <person name="Wu L."/>
            <person name="Ma J."/>
        </authorList>
    </citation>
    <scope>NUCLEOTIDE SEQUENCE [LARGE SCALE GENOMIC DNA]</scope>
    <source>
        <strain evidence="9">CGMCC 1.10130</strain>
    </source>
</reference>
<keyword evidence="2" id="KW-1003">Cell membrane</keyword>
<sequence length="292" mass="31637">MKNMHLLPQLALVIATMLWGSSFIALKVAFTEYSPVVVIFFRMLAASACFLLMWRKLSHFQYQAGDWKLLALMSLAEPCLYFVLEGMALQYTSASQAGMITSLLPPMVAVLAFVMLGERLNRIAVSGFAVAFVGVALLSTFAEQSEHASNPMLGNALELAAMACAAVYCLCLKKLSQRYSPISLTALQAFAGSIFFLPLALYSGIPPLELGTAMWATLYLGVGVTLGAYLLYNTAIAHIELNRAAAFTNLIPIFTLVFAYLVLGETLTILQLVACGLIFAGVLISQHRPSKT</sequence>
<protein>
    <submittedName>
        <fullName evidence="8">Membrane protein</fullName>
    </submittedName>
</protein>
<feature type="transmembrane region" description="Helical" evidence="6">
    <location>
        <begin position="184"/>
        <end position="205"/>
    </location>
</feature>
<feature type="transmembrane region" description="Helical" evidence="6">
    <location>
        <begin position="244"/>
        <end position="263"/>
    </location>
</feature>
<dbReference type="SUPFAM" id="SSF103481">
    <property type="entry name" value="Multidrug resistance efflux transporter EmrE"/>
    <property type="match status" value="2"/>
</dbReference>
<evidence type="ECO:0000256" key="1">
    <source>
        <dbReference type="ARBA" id="ARBA00004651"/>
    </source>
</evidence>
<dbReference type="PANTHER" id="PTHR32322">
    <property type="entry name" value="INNER MEMBRANE TRANSPORTER"/>
    <property type="match status" value="1"/>
</dbReference>
<feature type="transmembrane region" description="Helical" evidence="6">
    <location>
        <begin position="123"/>
        <end position="141"/>
    </location>
</feature>
<evidence type="ECO:0000259" key="7">
    <source>
        <dbReference type="Pfam" id="PF00892"/>
    </source>
</evidence>
<evidence type="ECO:0000256" key="3">
    <source>
        <dbReference type="ARBA" id="ARBA00022692"/>
    </source>
</evidence>
<feature type="domain" description="EamA" evidence="7">
    <location>
        <begin position="153"/>
        <end position="284"/>
    </location>
</feature>
<keyword evidence="3 6" id="KW-0812">Transmembrane</keyword>
<evidence type="ECO:0000313" key="9">
    <source>
        <dbReference type="Proteomes" id="UP000619743"/>
    </source>
</evidence>
<evidence type="ECO:0000256" key="4">
    <source>
        <dbReference type="ARBA" id="ARBA00022989"/>
    </source>
</evidence>
<feature type="domain" description="EamA" evidence="7">
    <location>
        <begin position="10"/>
        <end position="139"/>
    </location>
</feature>
<dbReference type="AlphaFoldDB" id="A0A8J2XLZ1"/>
<keyword evidence="4 6" id="KW-1133">Transmembrane helix</keyword>
<feature type="transmembrane region" description="Helical" evidence="6">
    <location>
        <begin position="96"/>
        <end position="116"/>
    </location>
</feature>
<dbReference type="Pfam" id="PF00892">
    <property type="entry name" value="EamA"/>
    <property type="match status" value="2"/>
</dbReference>
<comment type="subcellular location">
    <subcellularLocation>
        <location evidence="1">Cell membrane</location>
        <topology evidence="1">Multi-pass membrane protein</topology>
    </subcellularLocation>
</comment>
<dbReference type="EMBL" id="BMDX01000005">
    <property type="protein sequence ID" value="GGA73482.1"/>
    <property type="molecule type" value="Genomic_DNA"/>
</dbReference>
<evidence type="ECO:0000256" key="6">
    <source>
        <dbReference type="SAM" id="Phobius"/>
    </source>
</evidence>
<dbReference type="PANTHER" id="PTHR32322:SF18">
    <property type="entry name" value="S-ADENOSYLMETHIONINE_S-ADENOSYLHOMOCYSTEINE TRANSPORTER"/>
    <property type="match status" value="1"/>
</dbReference>
<keyword evidence="5 6" id="KW-0472">Membrane</keyword>
<comment type="caution">
    <text evidence="8">The sequence shown here is derived from an EMBL/GenBank/DDBJ whole genome shotgun (WGS) entry which is preliminary data.</text>
</comment>
<proteinExistence type="predicted"/>
<keyword evidence="9" id="KW-1185">Reference proteome</keyword>
<feature type="transmembrane region" description="Helical" evidence="6">
    <location>
        <begin position="211"/>
        <end position="232"/>
    </location>
</feature>
<dbReference type="InterPro" id="IPR050638">
    <property type="entry name" value="AA-Vitamin_Transporters"/>
</dbReference>
<dbReference type="RefSeq" id="WP_229744675.1">
    <property type="nucleotide sequence ID" value="NZ_BMDX01000005.1"/>
</dbReference>
<accession>A0A8J2XLZ1</accession>
<organism evidence="8 9">
    <name type="scientific">Neiella marina</name>
    <dbReference type="NCBI Taxonomy" id="508461"/>
    <lineage>
        <taxon>Bacteria</taxon>
        <taxon>Pseudomonadati</taxon>
        <taxon>Pseudomonadota</taxon>
        <taxon>Gammaproteobacteria</taxon>
        <taxon>Alteromonadales</taxon>
        <taxon>Echinimonadaceae</taxon>
        <taxon>Neiella</taxon>
    </lineage>
</organism>
<evidence type="ECO:0000256" key="2">
    <source>
        <dbReference type="ARBA" id="ARBA00022475"/>
    </source>
</evidence>
<name>A0A8J2XLZ1_9GAMM</name>
<dbReference type="GO" id="GO:0005886">
    <property type="term" value="C:plasma membrane"/>
    <property type="evidence" value="ECO:0007669"/>
    <property type="project" value="UniProtKB-SubCell"/>
</dbReference>
<dbReference type="Proteomes" id="UP000619743">
    <property type="component" value="Unassembled WGS sequence"/>
</dbReference>
<feature type="transmembrane region" description="Helical" evidence="6">
    <location>
        <begin position="33"/>
        <end position="54"/>
    </location>
</feature>
<feature type="transmembrane region" description="Helical" evidence="6">
    <location>
        <begin position="66"/>
        <end position="84"/>
    </location>
</feature>
<dbReference type="InterPro" id="IPR000620">
    <property type="entry name" value="EamA_dom"/>
</dbReference>
<evidence type="ECO:0000256" key="5">
    <source>
        <dbReference type="ARBA" id="ARBA00023136"/>
    </source>
</evidence>